<dbReference type="VEuPathDB" id="VectorBase:GPPI023463"/>
<evidence type="ECO:0000313" key="3">
    <source>
        <dbReference type="Proteomes" id="UP000092460"/>
    </source>
</evidence>
<keyword evidence="1" id="KW-1133">Transmembrane helix</keyword>
<organism evidence="2 3">
    <name type="scientific">Glossina palpalis gambiensis</name>
    <dbReference type="NCBI Taxonomy" id="67801"/>
    <lineage>
        <taxon>Eukaryota</taxon>
        <taxon>Metazoa</taxon>
        <taxon>Ecdysozoa</taxon>
        <taxon>Arthropoda</taxon>
        <taxon>Hexapoda</taxon>
        <taxon>Insecta</taxon>
        <taxon>Pterygota</taxon>
        <taxon>Neoptera</taxon>
        <taxon>Endopterygota</taxon>
        <taxon>Diptera</taxon>
        <taxon>Brachycera</taxon>
        <taxon>Muscomorpha</taxon>
        <taxon>Hippoboscoidea</taxon>
        <taxon>Glossinidae</taxon>
        <taxon>Glossina</taxon>
    </lineage>
</organism>
<name>A0A1B0B9Y1_9MUSC</name>
<feature type="transmembrane region" description="Helical" evidence="1">
    <location>
        <begin position="63"/>
        <end position="82"/>
    </location>
</feature>
<dbReference type="AlphaFoldDB" id="A0A1B0B9Y1"/>
<reference evidence="2" key="2">
    <citation type="submission" date="2020-05" db="UniProtKB">
        <authorList>
            <consortium name="EnsemblMetazoa"/>
        </authorList>
    </citation>
    <scope>IDENTIFICATION</scope>
    <source>
        <strain evidence="2">IAEA</strain>
    </source>
</reference>
<dbReference type="EMBL" id="JXJN01010640">
    <property type="status" value="NOT_ANNOTATED_CDS"/>
    <property type="molecule type" value="Genomic_DNA"/>
</dbReference>
<keyword evidence="3" id="KW-1185">Reference proteome</keyword>
<keyword evidence="1" id="KW-0472">Membrane</keyword>
<keyword evidence="1" id="KW-0812">Transmembrane</keyword>
<evidence type="ECO:0000313" key="2">
    <source>
        <dbReference type="EnsemblMetazoa" id="GPPI023463-PA"/>
    </source>
</evidence>
<reference evidence="3" key="1">
    <citation type="submission" date="2015-01" db="EMBL/GenBank/DDBJ databases">
        <authorList>
            <person name="Aksoy S."/>
            <person name="Warren W."/>
            <person name="Wilson R.K."/>
        </authorList>
    </citation>
    <scope>NUCLEOTIDE SEQUENCE [LARGE SCALE GENOMIC DNA]</scope>
    <source>
        <strain evidence="3">IAEA</strain>
    </source>
</reference>
<sequence>MRELGVSIAFKIMQLIICVAALIYKKLTDNKARMIFLRNRKTSNEWNLLQNVTWSQEGSDFSIFAYAGYTYIIAVCLLARLMNLHKKASTTDILLMRFGVIIFLLQGILVFYSVEYVPDEIRLNALILGSLSFLTCGLFLLEDCLTEKETITVTDSAGVCDKDSSDFVSSLGVDSSGVSAETEEVFSPCGDFGAISGSPSFDSFSSSLGLESSVICDWLALLGSAVSTGGA</sequence>
<feature type="transmembrane region" description="Helical" evidence="1">
    <location>
        <begin position="6"/>
        <end position="24"/>
    </location>
</feature>
<protein>
    <submittedName>
        <fullName evidence="2">Uncharacterized protein</fullName>
    </submittedName>
</protein>
<proteinExistence type="predicted"/>
<feature type="transmembrane region" description="Helical" evidence="1">
    <location>
        <begin position="121"/>
        <end position="141"/>
    </location>
</feature>
<accession>A0A1B0B9Y1</accession>
<dbReference type="Proteomes" id="UP000092460">
    <property type="component" value="Unassembled WGS sequence"/>
</dbReference>
<evidence type="ECO:0000256" key="1">
    <source>
        <dbReference type="SAM" id="Phobius"/>
    </source>
</evidence>
<feature type="transmembrane region" description="Helical" evidence="1">
    <location>
        <begin position="94"/>
        <end position="114"/>
    </location>
</feature>
<dbReference type="EnsemblMetazoa" id="GPPI023463-RA">
    <property type="protein sequence ID" value="GPPI023463-PA"/>
    <property type="gene ID" value="GPPI023463"/>
</dbReference>